<feature type="transmembrane region" description="Helical" evidence="1">
    <location>
        <begin position="40"/>
        <end position="58"/>
    </location>
</feature>
<name>A0A8X7MY10_9BASI</name>
<accession>A0A8X7MY10</accession>
<keyword evidence="1" id="KW-0812">Transmembrane</keyword>
<keyword evidence="1" id="KW-1133">Transmembrane helix</keyword>
<comment type="caution">
    <text evidence="2">The sequence shown here is derived from an EMBL/GenBank/DDBJ whole genome shotgun (WGS) entry which is preliminary data.</text>
</comment>
<evidence type="ECO:0000256" key="1">
    <source>
        <dbReference type="SAM" id="Phobius"/>
    </source>
</evidence>
<evidence type="ECO:0000313" key="2">
    <source>
        <dbReference type="EMBL" id="KAE8253935.1"/>
    </source>
</evidence>
<evidence type="ECO:0000313" key="3">
    <source>
        <dbReference type="Proteomes" id="UP000077684"/>
    </source>
</evidence>
<reference evidence="2" key="1">
    <citation type="submission" date="2016-04" db="EMBL/GenBank/DDBJ databases">
        <authorList>
            <person name="Nguyen H.D."/>
            <person name="Samba Siva P."/>
            <person name="Cullis J."/>
            <person name="Levesque C.A."/>
            <person name="Hambleton S."/>
        </authorList>
    </citation>
    <scope>NUCLEOTIDE SEQUENCE</scope>
    <source>
        <strain evidence="2">DAOMC 236426</strain>
    </source>
</reference>
<dbReference type="Proteomes" id="UP000077684">
    <property type="component" value="Unassembled WGS sequence"/>
</dbReference>
<keyword evidence="1" id="KW-0472">Membrane</keyword>
<proteinExistence type="predicted"/>
<keyword evidence="3" id="KW-1185">Reference proteome</keyword>
<organism evidence="2 3">
    <name type="scientific">Tilletia controversa</name>
    <name type="common">dwarf bunt fungus</name>
    <dbReference type="NCBI Taxonomy" id="13291"/>
    <lineage>
        <taxon>Eukaryota</taxon>
        <taxon>Fungi</taxon>
        <taxon>Dikarya</taxon>
        <taxon>Basidiomycota</taxon>
        <taxon>Ustilaginomycotina</taxon>
        <taxon>Exobasidiomycetes</taxon>
        <taxon>Tilletiales</taxon>
        <taxon>Tilletiaceae</taxon>
        <taxon>Tilletia</taxon>
    </lineage>
</organism>
<reference evidence="2" key="2">
    <citation type="journal article" date="2019" name="IMA Fungus">
        <title>Genome sequencing and comparison of five Tilletia species to identify candidate genes for the detection of regulated species infecting wheat.</title>
        <authorList>
            <person name="Nguyen H.D.T."/>
            <person name="Sultana T."/>
            <person name="Kesanakurti P."/>
            <person name="Hambleton S."/>
        </authorList>
    </citation>
    <scope>NUCLEOTIDE SEQUENCE</scope>
    <source>
        <strain evidence="2">DAOMC 236426</strain>
    </source>
</reference>
<dbReference type="AlphaFoldDB" id="A0A8X7MY10"/>
<gene>
    <name evidence="2" type="ORF">A4X06_0g1145</name>
</gene>
<protein>
    <submittedName>
        <fullName evidence="2">Uncharacterized protein</fullName>
    </submittedName>
</protein>
<sequence length="87" mass="9071">MLIPSTKEDKAYLAHKNRINSDSAATSEAKNMACPVNSPAFHALIFLIGLLIVLGRYVKGAEVSNLSSPAGALPLLIAVARSPALGL</sequence>
<dbReference type="EMBL" id="LWDE02000070">
    <property type="protein sequence ID" value="KAE8253935.1"/>
    <property type="molecule type" value="Genomic_DNA"/>
</dbReference>